<dbReference type="InterPro" id="IPR002831">
    <property type="entry name" value="Tscrpt_reg_TrmB_N"/>
</dbReference>
<feature type="domain" description="Transcription regulator TrmB N-terminal" evidence="2">
    <location>
        <begin position="8"/>
        <end position="74"/>
    </location>
</feature>
<evidence type="ECO:0000259" key="2">
    <source>
        <dbReference type="Pfam" id="PF01978"/>
    </source>
</evidence>
<evidence type="ECO:0000313" key="4">
    <source>
        <dbReference type="EMBL" id="OMP67306.1"/>
    </source>
</evidence>
<dbReference type="SUPFAM" id="SSF46785">
    <property type="entry name" value="Winged helix' DNA-binding domain"/>
    <property type="match status" value="1"/>
</dbReference>
<keyword evidence="5" id="KW-1185">Reference proteome</keyword>
<protein>
    <submittedName>
        <fullName evidence="4">TrmB family transcriptional regulator</fullName>
    </submittedName>
</protein>
<feature type="domain" description="Transcription regulator TrmB C-terminal" evidence="3">
    <location>
        <begin position="108"/>
        <end position="172"/>
    </location>
</feature>
<dbReference type="InterPro" id="IPR036390">
    <property type="entry name" value="WH_DNA-bd_sf"/>
</dbReference>
<reference evidence="4 5" key="1">
    <citation type="submission" date="2016-12" db="EMBL/GenBank/DDBJ databases">
        <title>Domibacillus sp. SAB 38T whole genome sequencing.</title>
        <authorList>
            <person name="Verma A."/>
            <person name="Ojha A.K."/>
            <person name="Krishnamurthi S."/>
        </authorList>
    </citation>
    <scope>NUCLEOTIDE SEQUENCE [LARGE SCALE GENOMIC DNA]</scope>
    <source>
        <strain evidence="4 5">SAB 38</strain>
    </source>
</reference>
<name>A0A1V2A8L1_9BACI</name>
<evidence type="ECO:0000259" key="3">
    <source>
        <dbReference type="Pfam" id="PF11495"/>
    </source>
</evidence>
<dbReference type="CDD" id="cd09124">
    <property type="entry name" value="PLDc_like_TrmB_middle"/>
    <property type="match status" value="1"/>
</dbReference>
<evidence type="ECO:0000256" key="1">
    <source>
        <dbReference type="SAM" id="Coils"/>
    </source>
</evidence>
<dbReference type="PANTHER" id="PTHR34293">
    <property type="entry name" value="HTH-TYPE TRANSCRIPTIONAL REGULATOR TRMBL2"/>
    <property type="match status" value="1"/>
</dbReference>
<comment type="caution">
    <text evidence="4">The sequence shown here is derived from an EMBL/GenBank/DDBJ whole genome shotgun (WGS) entry which is preliminary data.</text>
</comment>
<keyword evidence="1" id="KW-0175">Coiled coil</keyword>
<gene>
    <name evidence="4" type="ORF">BTO28_08255</name>
</gene>
<dbReference type="InterPro" id="IPR021586">
    <property type="entry name" value="Tscrpt_reg_TrmB_C"/>
</dbReference>
<sequence length="269" mass="30963">MEEVLKELQKLGFSQYECKAYMGLLKNSPVTGYEVSKRSGVPRSMIYEVLGKLLDKGAIFTVPSNPIKYSPLPAKELIHRLRKSFEDSFSFLEKHLSSLENEQETDVIYRVNSDEQVISEVVNLIERAEEELWLSIWKPQVPFIKEVIDKRVNDGVQVFSMLFSEPNIQIGITYHHDYMTPEISEKRMGGRLTILVRDQEEVLIANFAPNTSAWAVKTKDPALVLVAMEYIRHDIAFGELTKEVGDKKAESLWRNNPDLFYVVTGKRFQ</sequence>
<organism evidence="4 5">
    <name type="scientific">Domibacillus epiphyticus</name>
    <dbReference type="NCBI Taxonomy" id="1714355"/>
    <lineage>
        <taxon>Bacteria</taxon>
        <taxon>Bacillati</taxon>
        <taxon>Bacillota</taxon>
        <taxon>Bacilli</taxon>
        <taxon>Bacillales</taxon>
        <taxon>Bacillaceae</taxon>
        <taxon>Domibacillus</taxon>
    </lineage>
</organism>
<dbReference type="AlphaFoldDB" id="A0A1V2A8L1"/>
<feature type="coiled-coil region" evidence="1">
    <location>
        <begin position="82"/>
        <end position="131"/>
    </location>
</feature>
<dbReference type="RefSeq" id="WP_076765137.1">
    <property type="nucleotide sequence ID" value="NZ_MSFI01000011.1"/>
</dbReference>
<dbReference type="EMBL" id="MSFI01000011">
    <property type="protein sequence ID" value="OMP67306.1"/>
    <property type="molecule type" value="Genomic_DNA"/>
</dbReference>
<evidence type="ECO:0000313" key="5">
    <source>
        <dbReference type="Proteomes" id="UP000188613"/>
    </source>
</evidence>
<dbReference type="Pfam" id="PF11495">
    <property type="entry name" value="Regulator_TrmB"/>
    <property type="match status" value="1"/>
</dbReference>
<accession>A0A1V2A8L1</accession>
<dbReference type="Proteomes" id="UP000188613">
    <property type="component" value="Unassembled WGS sequence"/>
</dbReference>
<proteinExistence type="predicted"/>
<dbReference type="STRING" id="1714355.BTO28_08255"/>
<dbReference type="Gene3D" id="1.10.10.10">
    <property type="entry name" value="Winged helix-like DNA-binding domain superfamily/Winged helix DNA-binding domain"/>
    <property type="match status" value="1"/>
</dbReference>
<dbReference type="PANTHER" id="PTHR34293:SF1">
    <property type="entry name" value="HTH-TYPE TRANSCRIPTIONAL REGULATOR TRMBL2"/>
    <property type="match status" value="1"/>
</dbReference>
<dbReference type="OrthoDB" id="1493540at2"/>
<dbReference type="InterPro" id="IPR036388">
    <property type="entry name" value="WH-like_DNA-bd_sf"/>
</dbReference>
<dbReference type="InterPro" id="IPR051797">
    <property type="entry name" value="TrmB-like"/>
</dbReference>
<dbReference type="Pfam" id="PF01978">
    <property type="entry name" value="TrmB"/>
    <property type="match status" value="1"/>
</dbReference>